<dbReference type="InterPro" id="IPR050373">
    <property type="entry name" value="Fibrinogen_C-term_domain"/>
</dbReference>
<dbReference type="NCBIfam" id="NF040941">
    <property type="entry name" value="GGGWT_bact"/>
    <property type="match status" value="1"/>
</dbReference>
<evidence type="ECO:0000313" key="4">
    <source>
        <dbReference type="Proteomes" id="UP000230750"/>
    </source>
</evidence>
<feature type="domain" description="Fibrinogen C-terminal" evidence="2">
    <location>
        <begin position="53"/>
        <end position="102"/>
    </location>
</feature>
<dbReference type="STRING" id="307972.A0A2G8KIE6"/>
<evidence type="ECO:0000313" key="3">
    <source>
        <dbReference type="EMBL" id="PIK47759.1"/>
    </source>
</evidence>
<dbReference type="PANTHER" id="PTHR19143">
    <property type="entry name" value="FIBRINOGEN/TENASCIN/ANGIOPOEITIN"/>
    <property type="match status" value="1"/>
</dbReference>
<dbReference type="Proteomes" id="UP000230750">
    <property type="component" value="Unassembled WGS sequence"/>
</dbReference>
<keyword evidence="1" id="KW-0732">Signal</keyword>
<accession>A0A2G8KIE6</accession>
<proteinExistence type="predicted"/>
<dbReference type="InterPro" id="IPR002181">
    <property type="entry name" value="Fibrinogen_a/b/g_C_dom"/>
</dbReference>
<gene>
    <name evidence="3" type="ORF">BSL78_15367</name>
</gene>
<feature type="chain" id="PRO_5013950113" evidence="1">
    <location>
        <begin position="24"/>
        <end position="226"/>
    </location>
</feature>
<dbReference type="SMART" id="SM00186">
    <property type="entry name" value="FBG"/>
    <property type="match status" value="1"/>
</dbReference>
<protein>
    <submittedName>
        <fullName evidence="3">Fibrinogen-like protein A</fullName>
    </submittedName>
</protein>
<dbReference type="EMBL" id="MRZV01000560">
    <property type="protein sequence ID" value="PIK47759.1"/>
    <property type="molecule type" value="Genomic_DNA"/>
</dbReference>
<dbReference type="SUPFAM" id="SSF56496">
    <property type="entry name" value="Fibrinogen C-terminal domain-like"/>
    <property type="match status" value="1"/>
</dbReference>
<feature type="domain" description="Fibrinogen C-terminal" evidence="2">
    <location>
        <begin position="103"/>
        <end position="194"/>
    </location>
</feature>
<comment type="caution">
    <text evidence="3">The sequence shown here is derived from an EMBL/GenBank/DDBJ whole genome shotgun (WGS) entry which is preliminary data.</text>
</comment>
<keyword evidence="4" id="KW-1185">Reference proteome</keyword>
<dbReference type="Gene3D" id="4.10.530.10">
    <property type="entry name" value="Gamma-fibrinogen Carboxyl Terminal Fragment, domain 2"/>
    <property type="match status" value="1"/>
</dbReference>
<name>A0A2G8KIE6_STIJA</name>
<feature type="signal peptide" evidence="1">
    <location>
        <begin position="1"/>
        <end position="23"/>
    </location>
</feature>
<dbReference type="Pfam" id="PF00147">
    <property type="entry name" value="Fibrinogen_C"/>
    <property type="match status" value="2"/>
</dbReference>
<dbReference type="GO" id="GO:0005615">
    <property type="term" value="C:extracellular space"/>
    <property type="evidence" value="ECO:0007669"/>
    <property type="project" value="TreeGrafter"/>
</dbReference>
<organism evidence="3 4">
    <name type="scientific">Stichopus japonicus</name>
    <name type="common">Sea cucumber</name>
    <dbReference type="NCBI Taxonomy" id="307972"/>
    <lineage>
        <taxon>Eukaryota</taxon>
        <taxon>Metazoa</taxon>
        <taxon>Echinodermata</taxon>
        <taxon>Eleutherozoa</taxon>
        <taxon>Echinozoa</taxon>
        <taxon>Holothuroidea</taxon>
        <taxon>Aspidochirotacea</taxon>
        <taxon>Aspidochirotida</taxon>
        <taxon>Stichopodidae</taxon>
        <taxon>Apostichopus</taxon>
    </lineage>
</organism>
<reference evidence="3 4" key="1">
    <citation type="journal article" date="2017" name="PLoS Biol.">
        <title>The sea cucumber genome provides insights into morphological evolution and visceral regeneration.</title>
        <authorList>
            <person name="Zhang X."/>
            <person name="Sun L."/>
            <person name="Yuan J."/>
            <person name="Sun Y."/>
            <person name="Gao Y."/>
            <person name="Zhang L."/>
            <person name="Li S."/>
            <person name="Dai H."/>
            <person name="Hamel J.F."/>
            <person name="Liu C."/>
            <person name="Yu Y."/>
            <person name="Liu S."/>
            <person name="Lin W."/>
            <person name="Guo K."/>
            <person name="Jin S."/>
            <person name="Xu P."/>
            <person name="Storey K.B."/>
            <person name="Huan P."/>
            <person name="Zhang T."/>
            <person name="Zhou Y."/>
            <person name="Zhang J."/>
            <person name="Lin C."/>
            <person name="Li X."/>
            <person name="Xing L."/>
            <person name="Huo D."/>
            <person name="Sun M."/>
            <person name="Wang L."/>
            <person name="Mercier A."/>
            <person name="Li F."/>
            <person name="Yang H."/>
            <person name="Xiang J."/>
        </authorList>
    </citation>
    <scope>NUCLEOTIDE SEQUENCE [LARGE SCALE GENOMIC DNA]</scope>
    <source>
        <strain evidence="3">Shaxun</strain>
        <tissue evidence="3">Muscle</tissue>
    </source>
</reference>
<evidence type="ECO:0000259" key="2">
    <source>
        <dbReference type="PROSITE" id="PS51406"/>
    </source>
</evidence>
<evidence type="ECO:0000256" key="1">
    <source>
        <dbReference type="SAM" id="SignalP"/>
    </source>
</evidence>
<dbReference type="AlphaFoldDB" id="A0A2G8KIE6"/>
<dbReference type="Gene3D" id="3.90.215.10">
    <property type="entry name" value="Gamma Fibrinogen, chain A, domain 1"/>
    <property type="match status" value="2"/>
</dbReference>
<sequence>MKLTLLCLCVFGVCLQRLDFTESSGQVNDLGPSAKISRNRQRRETESSSYFYYQEPQYPRDCKEVYEQCDDQTDSGVFMIQPDGAPEPFNVHCNNSIDGGGWTGDYELRIDLVSRNGNSYFAKYDLFRISDEISKYRMADLGTYLPESTTNYDSMAYHRNMSFSTWDRENHKHSSYNCASYYHGAWWFNACYYSTSTVSTSTAMTLTRPFLGITFLVGHITSNIQK</sequence>
<dbReference type="PROSITE" id="PS51406">
    <property type="entry name" value="FIBRINOGEN_C_2"/>
    <property type="match status" value="2"/>
</dbReference>
<dbReference type="InterPro" id="IPR036056">
    <property type="entry name" value="Fibrinogen-like_C"/>
</dbReference>
<dbReference type="InterPro" id="IPR014716">
    <property type="entry name" value="Fibrinogen_a/b/g_C_1"/>
</dbReference>